<keyword evidence="3" id="KW-1185">Reference proteome</keyword>
<dbReference type="RefSeq" id="WP_210510730.1">
    <property type="nucleotide sequence ID" value="NZ_JAFIDN010000002.1"/>
</dbReference>
<dbReference type="SUPFAM" id="SSF51430">
    <property type="entry name" value="NAD(P)-linked oxidoreductase"/>
    <property type="match status" value="1"/>
</dbReference>
<organism evidence="2 3">
    <name type="scientific">Natronogracilivirga saccharolytica</name>
    <dbReference type="NCBI Taxonomy" id="2812953"/>
    <lineage>
        <taxon>Bacteria</taxon>
        <taxon>Pseudomonadati</taxon>
        <taxon>Balneolota</taxon>
        <taxon>Balneolia</taxon>
        <taxon>Balneolales</taxon>
        <taxon>Cyclonatronaceae</taxon>
        <taxon>Natronogracilivirga</taxon>
    </lineage>
</organism>
<comment type="caution">
    <text evidence="2">The sequence shown here is derived from an EMBL/GenBank/DDBJ whole genome shotgun (WGS) entry which is preliminary data.</text>
</comment>
<gene>
    <name evidence="2" type="ORF">NATSA_04315</name>
</gene>
<evidence type="ECO:0000259" key="1">
    <source>
        <dbReference type="Pfam" id="PF00248"/>
    </source>
</evidence>
<evidence type="ECO:0000313" key="2">
    <source>
        <dbReference type="EMBL" id="MBP3191884.1"/>
    </source>
</evidence>
<dbReference type="Pfam" id="PF00248">
    <property type="entry name" value="Aldo_ket_red"/>
    <property type="match status" value="1"/>
</dbReference>
<dbReference type="InterPro" id="IPR053135">
    <property type="entry name" value="AKR2_Oxidoreductase"/>
</dbReference>
<proteinExistence type="predicted"/>
<dbReference type="InterPro" id="IPR023210">
    <property type="entry name" value="NADP_OxRdtase_dom"/>
</dbReference>
<sequence>MKINRKKFLQSVGLGTLGVIVGCSGSTVSHDTETPDELKNAVIPKRKLGKNGLMASVLCLGAGSRFTGRSHIPDDEREEYLRYAMEKGVNYIDSARNYSGSERLLGEMLTDDDFDQLIVSSKTDSSTYDGVMSDFHTSMEELGRDYLDVYLLHNTGLRDSVEDNASAFSALLELREKGLIGNTGFSSHGAVSLSTAVKLVDEYDLDHLVLNVGDDLVDYRPVIPEILEKGCTVAAIKVTRSYEGKGPVESARLSYKDVLDRSFSSAVISHSNTGIGDRGWKKVLNENLVTAMRYG</sequence>
<dbReference type="PRINTS" id="PR00069">
    <property type="entry name" value="ALDKETRDTASE"/>
</dbReference>
<evidence type="ECO:0000313" key="3">
    <source>
        <dbReference type="Proteomes" id="UP000673975"/>
    </source>
</evidence>
<dbReference type="InterPro" id="IPR036812">
    <property type="entry name" value="NAD(P)_OxRdtase_dom_sf"/>
</dbReference>
<dbReference type="AlphaFoldDB" id="A0A8J7RLI4"/>
<dbReference type="PANTHER" id="PTHR43312">
    <property type="entry name" value="D-THREO-ALDOSE 1-DEHYDROGENASE"/>
    <property type="match status" value="1"/>
</dbReference>
<reference evidence="2" key="1">
    <citation type="submission" date="2021-02" db="EMBL/GenBank/DDBJ databases">
        <title>Natronogracilivirga saccharolytica gen. nov. sp. nov. a new anaerobic, haloalkiliphilic carbohydrate-fermenting bacterium from soda lake and proposing of Cyclonatronumiaceae fam. nov. in the phylum Balneolaeota.</title>
        <authorList>
            <person name="Zhilina T.N."/>
            <person name="Sorokin D.Y."/>
            <person name="Zavarzina D.G."/>
            <person name="Toshchakov S.V."/>
            <person name="Kublanov I.V."/>
        </authorList>
    </citation>
    <scope>NUCLEOTIDE SEQUENCE</scope>
    <source>
        <strain evidence="2">Z-1702</strain>
    </source>
</reference>
<dbReference type="Gene3D" id="3.20.20.100">
    <property type="entry name" value="NADP-dependent oxidoreductase domain"/>
    <property type="match status" value="1"/>
</dbReference>
<name>A0A8J7RLI4_9BACT</name>
<dbReference type="EMBL" id="JAFIDN010000002">
    <property type="protein sequence ID" value="MBP3191884.1"/>
    <property type="molecule type" value="Genomic_DNA"/>
</dbReference>
<dbReference type="GO" id="GO:0016491">
    <property type="term" value="F:oxidoreductase activity"/>
    <property type="evidence" value="ECO:0007669"/>
    <property type="project" value="InterPro"/>
</dbReference>
<dbReference type="Proteomes" id="UP000673975">
    <property type="component" value="Unassembled WGS sequence"/>
</dbReference>
<dbReference type="PANTHER" id="PTHR43312:SF1">
    <property type="entry name" value="NADP-DEPENDENT OXIDOREDUCTASE DOMAIN-CONTAINING PROTEIN"/>
    <property type="match status" value="1"/>
</dbReference>
<feature type="domain" description="NADP-dependent oxidoreductase" evidence="1">
    <location>
        <begin position="58"/>
        <end position="198"/>
    </location>
</feature>
<dbReference type="PROSITE" id="PS51257">
    <property type="entry name" value="PROKAR_LIPOPROTEIN"/>
    <property type="match status" value="1"/>
</dbReference>
<dbReference type="InterPro" id="IPR020471">
    <property type="entry name" value="AKR"/>
</dbReference>
<accession>A0A8J7RLI4</accession>
<protein>
    <submittedName>
        <fullName evidence="2">Aldo/keto reductase</fullName>
    </submittedName>
</protein>